<dbReference type="AlphaFoldDB" id="A0A0G0TPB3"/>
<gene>
    <name evidence="1" type="ORF">UU24_C0023G0006</name>
</gene>
<evidence type="ECO:0000313" key="2">
    <source>
        <dbReference type="Proteomes" id="UP000034749"/>
    </source>
</evidence>
<dbReference type="EMBL" id="LBZW01000023">
    <property type="protein sequence ID" value="KKR78859.1"/>
    <property type="molecule type" value="Genomic_DNA"/>
</dbReference>
<comment type="caution">
    <text evidence="1">The sequence shown here is derived from an EMBL/GenBank/DDBJ whole genome shotgun (WGS) entry which is preliminary data.</text>
</comment>
<name>A0A0G0TPB3_9BACT</name>
<sequence length="193" mass="22174">MLPENNGGFITLHFVHGRIPKFESGQYASSIQTLLLLAKANIVGGRVLMQIDRHVYGFRVKDSHKWMHLVPNDHREHFNAEFYKETFLSWLDSTVGEDTTSVKIPVTAEQKKMLVDIYNKYIEKIPYDYAFFGMGSASAMYEVLARAGMVFPQESNARYALNAFYPKAFRQRVIAWAKYNNFDISTRKAESTG</sequence>
<proteinExistence type="predicted"/>
<protein>
    <submittedName>
        <fullName evidence="1">Uncharacterized protein</fullName>
    </submittedName>
</protein>
<organism evidence="1 2">
    <name type="scientific">Candidatus Nomurabacteria bacterium GW2011_GWA2_40_9</name>
    <dbReference type="NCBI Taxonomy" id="1618734"/>
    <lineage>
        <taxon>Bacteria</taxon>
        <taxon>Candidatus Nomuraibacteriota</taxon>
    </lineage>
</organism>
<dbReference type="Proteomes" id="UP000034749">
    <property type="component" value="Unassembled WGS sequence"/>
</dbReference>
<accession>A0A0G0TPB3</accession>
<reference evidence="1 2" key="1">
    <citation type="journal article" date="2015" name="Nature">
        <title>rRNA introns, odd ribosomes, and small enigmatic genomes across a large radiation of phyla.</title>
        <authorList>
            <person name="Brown C.T."/>
            <person name="Hug L.A."/>
            <person name="Thomas B.C."/>
            <person name="Sharon I."/>
            <person name="Castelle C.J."/>
            <person name="Singh A."/>
            <person name="Wilkins M.J."/>
            <person name="Williams K.H."/>
            <person name="Banfield J.F."/>
        </authorList>
    </citation>
    <scope>NUCLEOTIDE SEQUENCE [LARGE SCALE GENOMIC DNA]</scope>
</reference>
<evidence type="ECO:0000313" key="1">
    <source>
        <dbReference type="EMBL" id="KKR78859.1"/>
    </source>
</evidence>